<dbReference type="EC" id="6.2.1.1" evidence="2"/>
<sequence length="411" mass="41550">MTRGSKGPAPGAGLGCATDLMSSEVLDSLAGLVAEATSEAALFRSAAASKALLLASLAAPTTLSLAAAALPLAAAAASEALSKARSLASAAAPTTLSLAALTLLAAASALPFKSAAASERPPKVLLLASEAEPTTCSLAASALAAAFCLALEKRPKVLLLASLAEPTTCSLAALALPLVAAAASEALPKARSLASTAAPTARSLAALTLLAAALALPFRDGGALGRGGQAGDQPAGQSGDLNHGLRLGQLGGRGGEGGLRARVDRALKDLRLDSDVAVEIIHSTWGKPKGVVHTTGGYMVYAAATGRHVLGLGRGDVYWCTADCGWITGHTYLAYSPLLNGATQHVAFRANCRGVRYLELYKRSVEDPAGFWAEVASEFVWDKKPRAAVRPCCSHGGEVVGPLLEGSYPSR</sequence>
<evidence type="ECO:0000259" key="4">
    <source>
        <dbReference type="Pfam" id="PF16177"/>
    </source>
</evidence>
<dbReference type="InterPro" id="IPR042099">
    <property type="entry name" value="ANL_N_sf"/>
</dbReference>
<dbReference type="Proteomes" id="UP000236333">
    <property type="component" value="Unassembled WGS sequence"/>
</dbReference>
<protein>
    <recommendedName>
        <fullName evidence="2">acetate--CoA ligase</fullName>
        <ecNumber evidence="2">6.2.1.1</ecNumber>
    </recommendedName>
</protein>
<dbReference type="EMBL" id="PGGS01000020">
    <property type="protein sequence ID" value="PNH11875.1"/>
    <property type="molecule type" value="Genomic_DNA"/>
</dbReference>
<dbReference type="InterPro" id="IPR000873">
    <property type="entry name" value="AMP-dep_synth/lig_dom"/>
</dbReference>
<evidence type="ECO:0000259" key="3">
    <source>
        <dbReference type="Pfam" id="PF00501"/>
    </source>
</evidence>
<keyword evidence="5" id="KW-0436">Ligase</keyword>
<dbReference type="AlphaFoldDB" id="A0A2J8AH77"/>
<evidence type="ECO:0000313" key="6">
    <source>
        <dbReference type="Proteomes" id="UP000236333"/>
    </source>
</evidence>
<dbReference type="GO" id="GO:0006085">
    <property type="term" value="P:acetyl-CoA biosynthetic process"/>
    <property type="evidence" value="ECO:0007669"/>
    <property type="project" value="TreeGrafter"/>
</dbReference>
<organism evidence="5 6">
    <name type="scientific">Tetrabaena socialis</name>
    <dbReference type="NCBI Taxonomy" id="47790"/>
    <lineage>
        <taxon>Eukaryota</taxon>
        <taxon>Viridiplantae</taxon>
        <taxon>Chlorophyta</taxon>
        <taxon>core chlorophytes</taxon>
        <taxon>Chlorophyceae</taxon>
        <taxon>CS clade</taxon>
        <taxon>Chlamydomonadales</taxon>
        <taxon>Tetrabaenaceae</taxon>
        <taxon>Tetrabaena</taxon>
    </lineage>
</organism>
<dbReference type="SUPFAM" id="SSF56801">
    <property type="entry name" value="Acetyl-CoA synthetase-like"/>
    <property type="match status" value="1"/>
</dbReference>
<feature type="domain" description="AMP-dependent synthetase/ligase" evidence="3">
    <location>
        <begin position="284"/>
        <end position="349"/>
    </location>
</feature>
<name>A0A2J8AH77_9CHLO</name>
<evidence type="ECO:0000256" key="2">
    <source>
        <dbReference type="ARBA" id="ARBA00013275"/>
    </source>
</evidence>
<dbReference type="Gene3D" id="3.40.50.12780">
    <property type="entry name" value="N-terminal domain of ligase-like"/>
    <property type="match status" value="1"/>
</dbReference>
<dbReference type="Pfam" id="PF00501">
    <property type="entry name" value="AMP-binding"/>
    <property type="match status" value="1"/>
</dbReference>
<dbReference type="GO" id="GO:0003987">
    <property type="term" value="F:acetate-CoA ligase activity"/>
    <property type="evidence" value="ECO:0007669"/>
    <property type="project" value="UniProtKB-EC"/>
</dbReference>
<dbReference type="OrthoDB" id="1706066at2759"/>
<feature type="domain" description="Acetyl-coenzyme A synthetase N-terminal" evidence="4">
    <location>
        <begin position="357"/>
        <end position="388"/>
    </location>
</feature>
<dbReference type="InterPro" id="IPR032387">
    <property type="entry name" value="ACAS_N"/>
</dbReference>
<gene>
    <name evidence="5" type="ORF">TSOC_001284</name>
</gene>
<dbReference type="PANTHER" id="PTHR24095">
    <property type="entry name" value="ACETYL-COENZYME A SYNTHETASE"/>
    <property type="match status" value="1"/>
</dbReference>
<reference evidence="5 6" key="1">
    <citation type="journal article" date="2017" name="Mol. Biol. Evol.">
        <title>The 4-celled Tetrabaena socialis nuclear genome reveals the essential components for genetic control of cell number at the origin of multicellularity in the volvocine lineage.</title>
        <authorList>
            <person name="Featherston J."/>
            <person name="Arakaki Y."/>
            <person name="Hanschen E.R."/>
            <person name="Ferris P.J."/>
            <person name="Michod R.E."/>
            <person name="Olson B.J.S.C."/>
            <person name="Nozaki H."/>
            <person name="Durand P.M."/>
        </authorList>
    </citation>
    <scope>NUCLEOTIDE SEQUENCE [LARGE SCALE GENOMIC DNA]</scope>
    <source>
        <strain evidence="5 6">NIES-571</strain>
    </source>
</reference>
<evidence type="ECO:0000256" key="1">
    <source>
        <dbReference type="ARBA" id="ARBA00006432"/>
    </source>
</evidence>
<keyword evidence="6" id="KW-1185">Reference proteome</keyword>
<accession>A0A2J8AH77</accession>
<dbReference type="PANTHER" id="PTHR24095:SF14">
    <property type="entry name" value="ACETYL-COENZYME A SYNTHETASE 1"/>
    <property type="match status" value="1"/>
</dbReference>
<comment type="caution">
    <text evidence="5">The sequence shown here is derived from an EMBL/GenBank/DDBJ whole genome shotgun (WGS) entry which is preliminary data.</text>
</comment>
<proteinExistence type="inferred from homology"/>
<dbReference type="Pfam" id="PF16177">
    <property type="entry name" value="ACAS_N"/>
    <property type="match status" value="1"/>
</dbReference>
<comment type="similarity">
    <text evidence="1">Belongs to the ATP-dependent AMP-binding enzyme family.</text>
</comment>
<evidence type="ECO:0000313" key="5">
    <source>
        <dbReference type="EMBL" id="PNH11875.1"/>
    </source>
</evidence>